<dbReference type="SUPFAM" id="SSF56436">
    <property type="entry name" value="C-type lectin-like"/>
    <property type="match status" value="1"/>
</dbReference>
<evidence type="ECO:0000313" key="6">
    <source>
        <dbReference type="EMBL" id="PKK22262.1"/>
    </source>
</evidence>
<keyword evidence="4" id="KW-0325">Glycoprotein</keyword>
<keyword evidence="2 6" id="KW-0430">Lectin</keyword>
<dbReference type="Proteomes" id="UP000053872">
    <property type="component" value="Unassembled WGS sequence"/>
</dbReference>
<dbReference type="Gene3D" id="3.10.100.10">
    <property type="entry name" value="Mannose-Binding Protein A, subunit A"/>
    <property type="match status" value="1"/>
</dbReference>
<name>A0A2I0LXW2_COLLI</name>
<dbReference type="InterPro" id="IPR001304">
    <property type="entry name" value="C-type_lectin-like"/>
</dbReference>
<dbReference type="InParanoid" id="A0A2I0LXW2"/>
<keyword evidence="7" id="KW-1185">Reference proteome</keyword>
<dbReference type="PROSITE" id="PS50041">
    <property type="entry name" value="C_TYPE_LECTIN_2"/>
    <property type="match status" value="1"/>
</dbReference>
<evidence type="ECO:0000256" key="3">
    <source>
        <dbReference type="ARBA" id="ARBA00023157"/>
    </source>
</evidence>
<evidence type="ECO:0000256" key="2">
    <source>
        <dbReference type="ARBA" id="ARBA00022734"/>
    </source>
</evidence>
<dbReference type="Pfam" id="PF00059">
    <property type="entry name" value="Lectin_C"/>
    <property type="match status" value="1"/>
</dbReference>
<accession>A0A2I0LXW2</accession>
<dbReference type="SMART" id="SM00034">
    <property type="entry name" value="CLECT"/>
    <property type="match status" value="1"/>
</dbReference>
<dbReference type="STRING" id="8932.A0A2I0LXW2"/>
<feature type="domain" description="C-type lectin" evidence="5">
    <location>
        <begin position="47"/>
        <end position="156"/>
    </location>
</feature>
<gene>
    <name evidence="6" type="ORF">A306_00010003</name>
</gene>
<dbReference type="GO" id="GO:0030246">
    <property type="term" value="F:carbohydrate binding"/>
    <property type="evidence" value="ECO:0007669"/>
    <property type="project" value="UniProtKB-KW"/>
</dbReference>
<dbReference type="CDD" id="cd03593">
    <property type="entry name" value="CLECT_NK_receptors_like"/>
    <property type="match status" value="1"/>
</dbReference>
<dbReference type="InterPro" id="IPR016186">
    <property type="entry name" value="C-type_lectin-like/link_sf"/>
</dbReference>
<organism evidence="6 7">
    <name type="scientific">Columba livia</name>
    <name type="common">Rock dove</name>
    <dbReference type="NCBI Taxonomy" id="8932"/>
    <lineage>
        <taxon>Eukaryota</taxon>
        <taxon>Metazoa</taxon>
        <taxon>Chordata</taxon>
        <taxon>Craniata</taxon>
        <taxon>Vertebrata</taxon>
        <taxon>Euteleostomi</taxon>
        <taxon>Archelosauria</taxon>
        <taxon>Archosauria</taxon>
        <taxon>Dinosauria</taxon>
        <taxon>Saurischia</taxon>
        <taxon>Theropoda</taxon>
        <taxon>Coelurosauria</taxon>
        <taxon>Aves</taxon>
        <taxon>Neognathae</taxon>
        <taxon>Neoaves</taxon>
        <taxon>Columbimorphae</taxon>
        <taxon>Columbiformes</taxon>
        <taxon>Columbidae</taxon>
        <taxon>Columba</taxon>
    </lineage>
</organism>
<dbReference type="InterPro" id="IPR016187">
    <property type="entry name" value="CTDL_fold"/>
</dbReference>
<protein>
    <submittedName>
        <fullName evidence="6">C-type lectin domain family 12 member B-like</fullName>
    </submittedName>
</protein>
<dbReference type="PANTHER" id="PTHR46490">
    <property type="entry name" value="C-TYPE LECTIN DOMAIN FAMILY 12 MEMBER A-RELATED"/>
    <property type="match status" value="1"/>
</dbReference>
<reference evidence="6 7" key="1">
    <citation type="journal article" date="2013" name="Science">
        <title>Genomic diversity and evolution of the head crest in the rock pigeon.</title>
        <authorList>
            <person name="Shapiro M.D."/>
            <person name="Kronenberg Z."/>
            <person name="Li C."/>
            <person name="Domyan E.T."/>
            <person name="Pan H."/>
            <person name="Campbell M."/>
            <person name="Tan H."/>
            <person name="Huff C.D."/>
            <person name="Hu H."/>
            <person name="Vickrey A.I."/>
            <person name="Nielsen S.C."/>
            <person name="Stringham S.A."/>
            <person name="Hu H."/>
            <person name="Willerslev E."/>
            <person name="Gilbert M.T."/>
            <person name="Yandell M."/>
            <person name="Zhang G."/>
            <person name="Wang J."/>
        </authorList>
    </citation>
    <scope>NUCLEOTIDE SEQUENCE [LARGE SCALE GENOMIC DNA]</scope>
    <source>
        <tissue evidence="6">Blood</tissue>
    </source>
</reference>
<evidence type="ECO:0000256" key="4">
    <source>
        <dbReference type="ARBA" id="ARBA00023180"/>
    </source>
</evidence>
<dbReference type="GO" id="GO:0004888">
    <property type="term" value="F:transmembrane signaling receptor activity"/>
    <property type="evidence" value="ECO:0007669"/>
    <property type="project" value="TreeGrafter"/>
</dbReference>
<proteinExistence type="predicted"/>
<dbReference type="GO" id="GO:0007165">
    <property type="term" value="P:signal transduction"/>
    <property type="evidence" value="ECO:0007669"/>
    <property type="project" value="TreeGrafter"/>
</dbReference>
<dbReference type="EMBL" id="AKCR02000064">
    <property type="protein sequence ID" value="PKK22262.1"/>
    <property type="molecule type" value="Genomic_DNA"/>
</dbReference>
<evidence type="ECO:0000259" key="5">
    <source>
        <dbReference type="PROSITE" id="PS50041"/>
    </source>
</evidence>
<evidence type="ECO:0000313" key="7">
    <source>
        <dbReference type="Proteomes" id="UP000053872"/>
    </source>
</evidence>
<dbReference type="GO" id="GO:0005886">
    <property type="term" value="C:plasma membrane"/>
    <property type="evidence" value="ECO:0007669"/>
    <property type="project" value="TreeGrafter"/>
</dbReference>
<comment type="caution">
    <text evidence="6">The sequence shown here is derived from an EMBL/GenBank/DDBJ whole genome shotgun (WGS) entry which is preliminary data.</text>
</comment>
<keyword evidence="3" id="KW-1015">Disulfide bond</keyword>
<dbReference type="AlphaFoldDB" id="A0A2I0LXW2"/>
<comment type="subcellular location">
    <subcellularLocation>
        <location evidence="1">Membrane</location>
        <topology evidence="1">Single-pass membrane protein</topology>
    </subcellularLocation>
</comment>
<dbReference type="PANTHER" id="PTHR46490:SF6">
    <property type="entry name" value="ASIALOGLYCOPROTEIN RECEPTOR 1-LIKE-RELATED"/>
    <property type="match status" value="1"/>
</dbReference>
<evidence type="ECO:0000256" key="1">
    <source>
        <dbReference type="ARBA" id="ARBA00004167"/>
    </source>
</evidence>
<dbReference type="InterPro" id="IPR052309">
    <property type="entry name" value="C-type_Lectin_Domain_Fam1"/>
</dbReference>
<sequence length="178" mass="21378">MTKNELHANFSSMLLAIGNQLCLEGETNLKNNGQNCVLCPTNWNWEGGNTCYYYGKEAKSWEQSRQFCSAQNSTLLLIKEAEKLELAKKKNPESQFLFGLTFRDKQRDWYWEDNTALTKEQKSWTRLDSVFQYCGYFYYHTIYSQRCKQELYYICEKPAIRLQRHDNHWQEDWFIRSK</sequence>
<dbReference type="InterPro" id="IPR033992">
    <property type="entry name" value="NKR-like_CTLD"/>
</dbReference>